<sequence length="139" mass="16305">MFSYPVRVRFYHTDGMQVTHHANYILWFEAARVEFFRQAGIPLGDMMRDEIVFPILHVEVDYHHSSYYDDELEVHAKLIKLTRAQIVFAYEIVRPKDGTLIVTGKTKGTFTSVQTGKILRLPMKYYDRLRAMMEPGDSE</sequence>
<keyword evidence="2 3" id="KW-0378">Hydrolase</keyword>
<dbReference type="CDD" id="cd00586">
    <property type="entry name" value="4HBT"/>
    <property type="match status" value="1"/>
</dbReference>
<dbReference type="GO" id="GO:0047617">
    <property type="term" value="F:fatty acyl-CoA hydrolase activity"/>
    <property type="evidence" value="ECO:0007669"/>
    <property type="project" value="TreeGrafter"/>
</dbReference>
<organism evidence="3 4">
    <name type="scientific">Negativicoccus succinicivorans</name>
    <dbReference type="NCBI Taxonomy" id="620903"/>
    <lineage>
        <taxon>Bacteria</taxon>
        <taxon>Bacillati</taxon>
        <taxon>Bacillota</taxon>
        <taxon>Negativicutes</taxon>
        <taxon>Veillonellales</taxon>
        <taxon>Veillonellaceae</taxon>
        <taxon>Negativicoccus</taxon>
    </lineage>
</organism>
<evidence type="ECO:0000256" key="2">
    <source>
        <dbReference type="ARBA" id="ARBA00022801"/>
    </source>
</evidence>
<dbReference type="RefSeq" id="WP_024047919.1">
    <property type="nucleotide sequence ID" value="NZ_CABWNB010000002.1"/>
</dbReference>
<dbReference type="InterPro" id="IPR050563">
    <property type="entry name" value="4-hydroxybenzoyl-CoA_TE"/>
</dbReference>
<name>A0A841R4X4_9FIRM</name>
<protein>
    <submittedName>
        <fullName evidence="3">Acyl-CoA thioester hydrolase</fullName>
        <ecNumber evidence="3">3.1.2.-</ecNumber>
    </submittedName>
</protein>
<dbReference type="Proteomes" id="UP000591941">
    <property type="component" value="Unassembled WGS sequence"/>
</dbReference>
<reference evidence="3 4" key="1">
    <citation type="submission" date="2020-08" db="EMBL/GenBank/DDBJ databases">
        <title>Genomic Encyclopedia of Type Strains, Phase IV (KMG-IV): sequencing the most valuable type-strain genomes for metagenomic binning, comparative biology and taxonomic classification.</title>
        <authorList>
            <person name="Goeker M."/>
        </authorList>
    </citation>
    <scope>NUCLEOTIDE SEQUENCE [LARGE SCALE GENOMIC DNA]</scope>
    <source>
        <strain evidence="3 4">DSM 21255</strain>
    </source>
</reference>
<dbReference type="Pfam" id="PF13279">
    <property type="entry name" value="4HBT_2"/>
    <property type="match status" value="1"/>
</dbReference>
<dbReference type="Gene3D" id="3.10.129.10">
    <property type="entry name" value="Hotdog Thioesterase"/>
    <property type="match status" value="1"/>
</dbReference>
<dbReference type="PANTHER" id="PTHR31793">
    <property type="entry name" value="4-HYDROXYBENZOYL-COA THIOESTERASE FAMILY MEMBER"/>
    <property type="match status" value="1"/>
</dbReference>
<dbReference type="NCBIfam" id="TIGR00051">
    <property type="entry name" value="YbgC/FadM family acyl-CoA thioesterase"/>
    <property type="match status" value="1"/>
</dbReference>
<evidence type="ECO:0000256" key="1">
    <source>
        <dbReference type="ARBA" id="ARBA00005953"/>
    </source>
</evidence>
<gene>
    <name evidence="3" type="ORF">HNR45_001287</name>
</gene>
<dbReference type="InterPro" id="IPR006684">
    <property type="entry name" value="YbgC/YbaW"/>
</dbReference>
<dbReference type="EMBL" id="JACHHI010000006">
    <property type="protein sequence ID" value="MBB6478217.1"/>
    <property type="molecule type" value="Genomic_DNA"/>
</dbReference>
<dbReference type="PANTHER" id="PTHR31793:SF27">
    <property type="entry name" value="NOVEL THIOESTERASE SUPERFAMILY DOMAIN AND SAPOSIN A-TYPE DOMAIN CONTAINING PROTEIN (0610012H03RIK)"/>
    <property type="match status" value="1"/>
</dbReference>
<dbReference type="OrthoDB" id="9800856at2"/>
<comment type="similarity">
    <text evidence="1">Belongs to the 4-hydroxybenzoyl-CoA thioesterase family.</text>
</comment>
<dbReference type="AlphaFoldDB" id="A0A841R4X4"/>
<keyword evidence="4" id="KW-1185">Reference proteome</keyword>
<dbReference type="GeneID" id="93486542"/>
<dbReference type="PIRSF" id="PIRSF003230">
    <property type="entry name" value="YbgC"/>
    <property type="match status" value="1"/>
</dbReference>
<dbReference type="InterPro" id="IPR029069">
    <property type="entry name" value="HotDog_dom_sf"/>
</dbReference>
<evidence type="ECO:0000313" key="4">
    <source>
        <dbReference type="Proteomes" id="UP000591941"/>
    </source>
</evidence>
<dbReference type="EC" id="3.1.2.-" evidence="3"/>
<accession>A0A841R4X4</accession>
<dbReference type="SUPFAM" id="SSF54637">
    <property type="entry name" value="Thioesterase/thiol ester dehydrase-isomerase"/>
    <property type="match status" value="1"/>
</dbReference>
<comment type="caution">
    <text evidence="3">The sequence shown here is derived from an EMBL/GenBank/DDBJ whole genome shotgun (WGS) entry which is preliminary data.</text>
</comment>
<proteinExistence type="inferred from homology"/>
<evidence type="ECO:0000313" key="3">
    <source>
        <dbReference type="EMBL" id="MBB6478217.1"/>
    </source>
</evidence>